<protein>
    <recommendedName>
        <fullName evidence="1">GST N-terminal domain-containing protein</fullName>
    </recommendedName>
</protein>
<dbReference type="GeneID" id="36329985"/>
<proteinExistence type="predicted"/>
<feature type="domain" description="GST N-terminal" evidence="1">
    <location>
        <begin position="3"/>
        <end position="94"/>
    </location>
</feature>
<dbReference type="InterPro" id="IPR004045">
    <property type="entry name" value="Glutathione_S-Trfase_N"/>
</dbReference>
<dbReference type="PANTHER" id="PTHR43968">
    <property type="match status" value="1"/>
</dbReference>
<dbReference type="CDD" id="cd00570">
    <property type="entry name" value="GST_N_family"/>
    <property type="match status" value="1"/>
</dbReference>
<keyword evidence="3" id="KW-1185">Reference proteome</keyword>
<evidence type="ECO:0000313" key="3">
    <source>
        <dbReference type="Proteomes" id="UP000194127"/>
    </source>
</evidence>
<dbReference type="InterPro" id="IPR050983">
    <property type="entry name" value="GST_Omega/HSP26"/>
</dbReference>
<name>A0A1X6N5I7_9APHY</name>
<dbReference type="OrthoDB" id="202840at2759"/>
<dbReference type="SFLD" id="SFLDG00358">
    <property type="entry name" value="Main_(cytGST)"/>
    <property type="match status" value="1"/>
</dbReference>
<dbReference type="GO" id="GO:0005737">
    <property type="term" value="C:cytoplasm"/>
    <property type="evidence" value="ECO:0007669"/>
    <property type="project" value="InterPro"/>
</dbReference>
<evidence type="ECO:0000313" key="2">
    <source>
        <dbReference type="EMBL" id="OSX63746.1"/>
    </source>
</evidence>
<dbReference type="Gene3D" id="3.40.30.10">
    <property type="entry name" value="Glutaredoxin"/>
    <property type="match status" value="1"/>
</dbReference>
<dbReference type="RefSeq" id="XP_024340540.1">
    <property type="nucleotide sequence ID" value="XM_024485036.1"/>
</dbReference>
<dbReference type="InterPro" id="IPR036282">
    <property type="entry name" value="Glutathione-S-Trfase_C_sf"/>
</dbReference>
<dbReference type="PROSITE" id="PS50404">
    <property type="entry name" value="GST_NTER"/>
    <property type="match status" value="1"/>
</dbReference>
<sequence length="239" mass="26399">MTETLTLYTAKICPYAHRVELALEEAKAKYTSYQIDLQNKPTWYAPKVNPASKVPAIAYGGPTAAPEDPSPQSVKIAESLVLLEFVADVYPHAHLLPTDPVARAKTRFFIEVVSSKFSPAWNAFFRGQAGGSVDAFLNALEEVQALLPSEGYAVGEYSTADIAITPFIARAFVALNNDIGGYPEGESKVVLSKLAEPRFARFTKYWSDLRSRPNFTATFDEAYVTDAYKKRFASLRAQK</sequence>
<accession>A0A1X6N5I7</accession>
<gene>
    <name evidence="2" type="ORF">POSPLADRAFT_1139444</name>
</gene>
<organism evidence="2 3">
    <name type="scientific">Postia placenta MAD-698-R-SB12</name>
    <dbReference type="NCBI Taxonomy" id="670580"/>
    <lineage>
        <taxon>Eukaryota</taxon>
        <taxon>Fungi</taxon>
        <taxon>Dikarya</taxon>
        <taxon>Basidiomycota</taxon>
        <taxon>Agaricomycotina</taxon>
        <taxon>Agaricomycetes</taxon>
        <taxon>Polyporales</taxon>
        <taxon>Adustoporiaceae</taxon>
        <taxon>Rhodonia</taxon>
    </lineage>
</organism>
<dbReference type="InterPro" id="IPR005442">
    <property type="entry name" value="GST_omega"/>
</dbReference>
<dbReference type="CDD" id="cd00299">
    <property type="entry name" value="GST_C_family"/>
    <property type="match status" value="1"/>
</dbReference>
<dbReference type="SUPFAM" id="SSF47616">
    <property type="entry name" value="GST C-terminal domain-like"/>
    <property type="match status" value="1"/>
</dbReference>
<dbReference type="Gene3D" id="1.20.1050.10">
    <property type="match status" value="1"/>
</dbReference>
<dbReference type="EMBL" id="KZ110595">
    <property type="protein sequence ID" value="OSX63746.1"/>
    <property type="molecule type" value="Genomic_DNA"/>
</dbReference>
<dbReference type="GO" id="GO:0098754">
    <property type="term" value="P:detoxification"/>
    <property type="evidence" value="ECO:0007669"/>
    <property type="project" value="UniProtKB-ARBA"/>
</dbReference>
<dbReference type="PRINTS" id="PR01625">
    <property type="entry name" value="GSTRNSFRASEO"/>
</dbReference>
<dbReference type="SUPFAM" id="SSF52833">
    <property type="entry name" value="Thioredoxin-like"/>
    <property type="match status" value="1"/>
</dbReference>
<dbReference type="AlphaFoldDB" id="A0A1X6N5I7"/>
<dbReference type="PANTHER" id="PTHR43968:SF6">
    <property type="entry name" value="GLUTATHIONE S-TRANSFERASE OMEGA"/>
    <property type="match status" value="1"/>
</dbReference>
<dbReference type="InterPro" id="IPR040079">
    <property type="entry name" value="Glutathione_S-Trfase"/>
</dbReference>
<dbReference type="Pfam" id="PF13409">
    <property type="entry name" value="GST_N_2"/>
    <property type="match status" value="1"/>
</dbReference>
<evidence type="ECO:0000259" key="1">
    <source>
        <dbReference type="PROSITE" id="PS50404"/>
    </source>
</evidence>
<dbReference type="GO" id="GO:0004364">
    <property type="term" value="F:glutathione transferase activity"/>
    <property type="evidence" value="ECO:0007669"/>
    <property type="project" value="InterPro"/>
</dbReference>
<reference evidence="2 3" key="1">
    <citation type="submission" date="2017-04" db="EMBL/GenBank/DDBJ databases">
        <title>Genome Sequence of the Model Brown-Rot Fungus Postia placenta SB12.</title>
        <authorList>
            <consortium name="DOE Joint Genome Institute"/>
            <person name="Gaskell J."/>
            <person name="Kersten P."/>
            <person name="Larrondo L.F."/>
            <person name="Canessa P."/>
            <person name="Martinez D."/>
            <person name="Hibbett D."/>
            <person name="Schmoll M."/>
            <person name="Kubicek C.P."/>
            <person name="Martinez A.T."/>
            <person name="Yadav J."/>
            <person name="Master E."/>
            <person name="Magnuson J.K."/>
            <person name="James T."/>
            <person name="Yaver D."/>
            <person name="Berka R."/>
            <person name="Labutti K."/>
            <person name="Lipzen A."/>
            <person name="Aerts A."/>
            <person name="Barry K."/>
            <person name="Henrissat B."/>
            <person name="Blanchette R."/>
            <person name="Grigoriev I."/>
            <person name="Cullen D."/>
        </authorList>
    </citation>
    <scope>NUCLEOTIDE SEQUENCE [LARGE SCALE GENOMIC DNA]</scope>
    <source>
        <strain evidence="2 3">MAD-698-R-SB12</strain>
    </source>
</reference>
<dbReference type="STRING" id="670580.A0A1X6N5I7"/>
<dbReference type="Proteomes" id="UP000194127">
    <property type="component" value="Unassembled WGS sequence"/>
</dbReference>
<dbReference type="SFLD" id="SFLDS00019">
    <property type="entry name" value="Glutathione_Transferase_(cytos"/>
    <property type="match status" value="1"/>
</dbReference>
<dbReference type="InterPro" id="IPR036249">
    <property type="entry name" value="Thioredoxin-like_sf"/>
</dbReference>